<sequence>MPIFTKHPERSIVLIEVETSEPRSSWWRAHWLKLALSGAALILLTVVAVMWLRNSLTAVETELDRSRNLYYAGHYTEAVRRLREYVVTNPTDYESRLLLAQGLLQLQQPQPAAGYLRNVLATHPDDPAATYWLGRALSEDGKYEQAEQTLTSATNNEYRARILLALGENYYRQSRFQEARSTINEAMKLGSTLDTPEAYRANYLYALLLLSDLRFDDARAQFKRTASIFPDGKWQNNAPLAWNISKYNERIRQITAALPADASQEAEAARRTKAGYALLSGEEFGLAEEQLVRVLQLTPNFIDAQAYLASIYWRTGRVLQAQDTLYSVLQADPTNRFARQIFVQLLVDQLQHAQPAVNSTEQVNKARDFAQGLIQALLKERPDDPLLQVDLARFYMVQGQYSKTEEAYIKALELNDKSPAPGLNVEALLLQLYTEIGVDPCGRGGMFAERVVQDFPQDPDSWYFAGLSNVLCNKYNLAITQFQRALELKPNWPIATYRLGIAFFERGDKEQATRYFDMANDLEPSSRWMRPN</sequence>
<evidence type="ECO:0000256" key="1">
    <source>
        <dbReference type="PROSITE-ProRule" id="PRU00339"/>
    </source>
</evidence>
<evidence type="ECO:0000313" key="6">
    <source>
        <dbReference type="Proteomes" id="UP001431572"/>
    </source>
</evidence>
<dbReference type="Pfam" id="PF13432">
    <property type="entry name" value="TPR_16"/>
    <property type="match status" value="2"/>
</dbReference>
<dbReference type="Proteomes" id="UP000521676">
    <property type="component" value="Unassembled WGS sequence"/>
</dbReference>
<dbReference type="PROSITE" id="PS50005">
    <property type="entry name" value="TPR"/>
    <property type="match status" value="4"/>
</dbReference>
<dbReference type="PANTHER" id="PTHR12558:SF13">
    <property type="entry name" value="CELL DIVISION CYCLE PROTEIN 27 HOMOLOG"/>
    <property type="match status" value="1"/>
</dbReference>
<keyword evidence="2" id="KW-0812">Transmembrane</keyword>
<dbReference type="SMART" id="SM00028">
    <property type="entry name" value="TPR"/>
    <property type="match status" value="7"/>
</dbReference>
<dbReference type="EMBL" id="CP128399">
    <property type="protein sequence ID" value="WJW67663.1"/>
    <property type="molecule type" value="Genomic_DNA"/>
</dbReference>
<accession>A0A8T7LY20</accession>
<evidence type="ECO:0000313" key="4">
    <source>
        <dbReference type="EMBL" id="WJW67663.1"/>
    </source>
</evidence>
<proteinExistence type="predicted"/>
<feature type="repeat" description="TPR" evidence="1">
    <location>
        <begin position="493"/>
        <end position="526"/>
    </location>
</feature>
<dbReference type="InterPro" id="IPR019734">
    <property type="entry name" value="TPR_rpt"/>
</dbReference>
<evidence type="ECO:0000313" key="3">
    <source>
        <dbReference type="EMBL" id="NWJ45797.1"/>
    </source>
</evidence>
<dbReference type="RefSeq" id="WP_341469553.1">
    <property type="nucleotide sequence ID" value="NZ_CP128399.1"/>
</dbReference>
<dbReference type="EMBL" id="JACATZ010000001">
    <property type="protein sequence ID" value="NWJ45797.1"/>
    <property type="molecule type" value="Genomic_DNA"/>
</dbReference>
<name>A0A8T7LY20_9CHLR</name>
<dbReference type="AlphaFoldDB" id="A0A8T7LY20"/>
<dbReference type="PANTHER" id="PTHR12558">
    <property type="entry name" value="CELL DIVISION CYCLE 16,23,27"/>
    <property type="match status" value="1"/>
</dbReference>
<dbReference type="Proteomes" id="UP001431572">
    <property type="component" value="Chromosome 1"/>
</dbReference>
<protein>
    <submittedName>
        <fullName evidence="3">Tetratricopeptide repeat protein</fullName>
    </submittedName>
</protein>
<feature type="transmembrane region" description="Helical" evidence="2">
    <location>
        <begin position="31"/>
        <end position="52"/>
    </location>
</feature>
<dbReference type="Pfam" id="PF14559">
    <property type="entry name" value="TPR_19"/>
    <property type="match status" value="1"/>
</dbReference>
<feature type="repeat" description="TPR" evidence="1">
    <location>
        <begin position="459"/>
        <end position="492"/>
    </location>
</feature>
<keyword evidence="1" id="KW-0802">TPR repeat</keyword>
<gene>
    <name evidence="3" type="ORF">HXX08_07950</name>
    <name evidence="4" type="ORF">OZ401_000935</name>
</gene>
<feature type="repeat" description="TPR" evidence="1">
    <location>
        <begin position="160"/>
        <end position="193"/>
    </location>
</feature>
<dbReference type="InterPro" id="IPR011990">
    <property type="entry name" value="TPR-like_helical_dom_sf"/>
</dbReference>
<organism evidence="3 5">
    <name type="scientific">Candidatus Chlorohelix allophototropha</name>
    <dbReference type="NCBI Taxonomy" id="3003348"/>
    <lineage>
        <taxon>Bacteria</taxon>
        <taxon>Bacillati</taxon>
        <taxon>Chloroflexota</taxon>
        <taxon>Chloroflexia</taxon>
        <taxon>Candidatus Chloroheliales</taxon>
        <taxon>Candidatus Chloroheliaceae</taxon>
        <taxon>Candidatus Chlorohelix</taxon>
    </lineage>
</organism>
<reference evidence="3 5" key="1">
    <citation type="submission" date="2020-06" db="EMBL/GenBank/DDBJ databases">
        <title>Anoxygenic phototrophic Chloroflexota member uses a Type I reaction center.</title>
        <authorList>
            <person name="Tsuji J.M."/>
            <person name="Shaw N.A."/>
            <person name="Nagashima S."/>
            <person name="Venkiteswaran J."/>
            <person name="Schiff S.L."/>
            <person name="Hanada S."/>
            <person name="Tank M."/>
            <person name="Neufeld J.D."/>
        </authorList>
    </citation>
    <scope>NUCLEOTIDE SEQUENCE [LARGE SCALE GENOMIC DNA]</scope>
    <source>
        <strain evidence="3">L227-S17</strain>
    </source>
</reference>
<keyword evidence="2" id="KW-0472">Membrane</keyword>
<dbReference type="SUPFAM" id="SSF48452">
    <property type="entry name" value="TPR-like"/>
    <property type="match status" value="3"/>
</dbReference>
<reference evidence="4" key="2">
    <citation type="journal article" date="2024" name="Nature">
        <title>Anoxygenic phototroph of the Chloroflexota uses a type I reaction centre.</title>
        <authorList>
            <person name="Tsuji J.M."/>
            <person name="Shaw N.A."/>
            <person name="Nagashima S."/>
            <person name="Venkiteswaran J.J."/>
            <person name="Schiff S.L."/>
            <person name="Watanabe T."/>
            <person name="Fukui M."/>
            <person name="Hanada S."/>
            <person name="Tank M."/>
            <person name="Neufeld J.D."/>
        </authorList>
    </citation>
    <scope>NUCLEOTIDE SEQUENCE</scope>
    <source>
        <strain evidence="4">L227-S17</strain>
    </source>
</reference>
<evidence type="ECO:0000313" key="5">
    <source>
        <dbReference type="Proteomes" id="UP000521676"/>
    </source>
</evidence>
<dbReference type="Gene3D" id="1.25.40.10">
    <property type="entry name" value="Tetratricopeptide repeat domain"/>
    <property type="match status" value="5"/>
</dbReference>
<keyword evidence="6" id="KW-1185">Reference proteome</keyword>
<keyword evidence="2" id="KW-1133">Transmembrane helix</keyword>
<evidence type="ECO:0000256" key="2">
    <source>
        <dbReference type="SAM" id="Phobius"/>
    </source>
</evidence>
<feature type="repeat" description="TPR" evidence="1">
    <location>
        <begin position="385"/>
        <end position="418"/>
    </location>
</feature>
<dbReference type="Pfam" id="PF13414">
    <property type="entry name" value="TPR_11"/>
    <property type="match status" value="1"/>
</dbReference>